<feature type="non-terminal residue" evidence="1">
    <location>
        <position position="1"/>
    </location>
</feature>
<dbReference type="Proteomes" id="UP000023152">
    <property type="component" value="Unassembled WGS sequence"/>
</dbReference>
<sequence length="224" mass="26115">CEKLLLYFFFENEQVTDCVKILELIQLHDLKYNELVDYFNIPYIVNCCKDFFFGDEDTIARAVTGVHKSSFFHPFIERDENGYVYHMKYKNGGEAKDANKDTAIFPAEEVKETLATIAAQMDDDDDGGYGARTRPYRSFSTVPLREGNIRLVFWECKLKRICDINTTQETFRCRFHYYLTWLATKKRISRLSKLCAQTKKRGTAKVLVPSLSSSYRIYKYCGSP</sequence>
<evidence type="ECO:0000313" key="2">
    <source>
        <dbReference type="Proteomes" id="UP000023152"/>
    </source>
</evidence>
<protein>
    <submittedName>
        <fullName evidence="1">Uncharacterized protein</fullName>
    </submittedName>
</protein>
<dbReference type="EMBL" id="ASPP01003377">
    <property type="protein sequence ID" value="ETO33461.1"/>
    <property type="molecule type" value="Genomic_DNA"/>
</dbReference>
<gene>
    <name evidence="1" type="ORF">RFI_03646</name>
</gene>
<name>X6P5J1_RETFI</name>
<dbReference type="AlphaFoldDB" id="X6P5J1"/>
<accession>X6P5J1</accession>
<feature type="non-terminal residue" evidence="1">
    <location>
        <position position="224"/>
    </location>
</feature>
<evidence type="ECO:0000313" key="1">
    <source>
        <dbReference type="EMBL" id="ETO33461.1"/>
    </source>
</evidence>
<keyword evidence="2" id="KW-1185">Reference proteome</keyword>
<organism evidence="1 2">
    <name type="scientific">Reticulomyxa filosa</name>
    <dbReference type="NCBI Taxonomy" id="46433"/>
    <lineage>
        <taxon>Eukaryota</taxon>
        <taxon>Sar</taxon>
        <taxon>Rhizaria</taxon>
        <taxon>Retaria</taxon>
        <taxon>Foraminifera</taxon>
        <taxon>Monothalamids</taxon>
        <taxon>Reticulomyxidae</taxon>
        <taxon>Reticulomyxa</taxon>
    </lineage>
</organism>
<proteinExistence type="predicted"/>
<comment type="caution">
    <text evidence="1">The sequence shown here is derived from an EMBL/GenBank/DDBJ whole genome shotgun (WGS) entry which is preliminary data.</text>
</comment>
<reference evidence="1 2" key="1">
    <citation type="journal article" date="2013" name="Curr. Biol.">
        <title>The Genome of the Foraminiferan Reticulomyxa filosa.</title>
        <authorList>
            <person name="Glockner G."/>
            <person name="Hulsmann N."/>
            <person name="Schleicher M."/>
            <person name="Noegel A.A."/>
            <person name="Eichinger L."/>
            <person name="Gallinger C."/>
            <person name="Pawlowski J."/>
            <person name="Sierra R."/>
            <person name="Euteneuer U."/>
            <person name="Pillet L."/>
            <person name="Moustafa A."/>
            <person name="Platzer M."/>
            <person name="Groth M."/>
            <person name="Szafranski K."/>
            <person name="Schliwa M."/>
        </authorList>
    </citation>
    <scope>NUCLEOTIDE SEQUENCE [LARGE SCALE GENOMIC DNA]</scope>
</reference>